<evidence type="ECO:0000259" key="1">
    <source>
        <dbReference type="Pfam" id="PF08984"/>
    </source>
</evidence>
<name>A0A7V2ZL04_9BACT</name>
<dbReference type="EMBL" id="DSUJ01000008">
    <property type="protein sequence ID" value="HFI91946.1"/>
    <property type="molecule type" value="Genomic_DNA"/>
</dbReference>
<organism evidence="3">
    <name type="scientific">Ignavibacterium album</name>
    <dbReference type="NCBI Taxonomy" id="591197"/>
    <lineage>
        <taxon>Bacteria</taxon>
        <taxon>Pseudomonadati</taxon>
        <taxon>Ignavibacteriota</taxon>
        <taxon>Ignavibacteria</taxon>
        <taxon>Ignavibacteriales</taxon>
        <taxon>Ignavibacteriaceae</taxon>
        <taxon>Ignavibacterium</taxon>
    </lineage>
</organism>
<dbReference type="InterPro" id="IPR038062">
    <property type="entry name" value="ScdA-like_N_sf"/>
</dbReference>
<dbReference type="AlphaFoldDB" id="A0A7V2ZL04"/>
<feature type="domain" description="DUF1858" evidence="1">
    <location>
        <begin position="2"/>
        <end position="62"/>
    </location>
</feature>
<proteinExistence type="predicted"/>
<accession>A0A7V2ZL04</accession>
<reference evidence="3" key="1">
    <citation type="journal article" date="2020" name="mSystems">
        <title>Genome- and Community-Level Interaction Insights into Carbon Utilization and Element Cycling Functions of Hydrothermarchaeota in Hydrothermal Sediment.</title>
        <authorList>
            <person name="Zhou Z."/>
            <person name="Liu Y."/>
            <person name="Xu W."/>
            <person name="Pan J."/>
            <person name="Luo Z.H."/>
            <person name="Li M."/>
        </authorList>
    </citation>
    <scope>NUCLEOTIDE SEQUENCE [LARGE SCALE GENOMIC DNA]</scope>
    <source>
        <strain evidence="3">SpSt-479</strain>
    </source>
</reference>
<comment type="caution">
    <text evidence="3">The sequence shown here is derived from an EMBL/GenBank/DDBJ whole genome shotgun (WGS) entry which is preliminary data.</text>
</comment>
<dbReference type="InterPro" id="IPR015077">
    <property type="entry name" value="DUF1858"/>
</dbReference>
<feature type="domain" description="DUF2249" evidence="2">
    <location>
        <begin position="200"/>
        <end position="264"/>
    </location>
</feature>
<evidence type="ECO:0000313" key="3">
    <source>
        <dbReference type="EMBL" id="HFI91946.1"/>
    </source>
</evidence>
<dbReference type="SUPFAM" id="SSF140683">
    <property type="entry name" value="SP0561-like"/>
    <property type="match status" value="1"/>
</dbReference>
<gene>
    <name evidence="3" type="ORF">ENS31_10545</name>
</gene>
<dbReference type="SUPFAM" id="SSF64307">
    <property type="entry name" value="SirA-like"/>
    <property type="match status" value="1"/>
</dbReference>
<sequence length="272" mass="31676">MITSDMKISQILRDYPELIAVFVRISPHFKKLENKFLRKTLASRVNLNQAAAVAGINPQELISELNKSINPRFDMTLINKEIKIEENLVNDKPGFIENLSDDKIILLDVRPILNLGKDPFLDIMAKVKELKSEQVLVILNSFEPVPLYSVLANKGFEHWTEKENDVYKVYFFKPKENQLKSNPRQAENSLTEMNFENVIELDVRELPPPEPMMKILESLSKIDDKTVLLVHHHREPVMLYPKLEERGFSAITNKINENYFKVMIFRKDTINR</sequence>
<dbReference type="Pfam" id="PF08984">
    <property type="entry name" value="DUF1858"/>
    <property type="match status" value="1"/>
</dbReference>
<protein>
    <submittedName>
        <fullName evidence="3">DUF2249 domain-containing protein</fullName>
    </submittedName>
</protein>
<dbReference type="InterPro" id="IPR036868">
    <property type="entry name" value="TusA-like_sf"/>
</dbReference>
<dbReference type="InterPro" id="IPR018720">
    <property type="entry name" value="DUF2249"/>
</dbReference>
<dbReference type="Pfam" id="PF10006">
    <property type="entry name" value="DUF2249"/>
    <property type="match status" value="2"/>
</dbReference>
<evidence type="ECO:0000259" key="2">
    <source>
        <dbReference type="Pfam" id="PF10006"/>
    </source>
</evidence>
<feature type="domain" description="DUF2249" evidence="2">
    <location>
        <begin position="107"/>
        <end position="169"/>
    </location>
</feature>
<dbReference type="Gene3D" id="1.10.3910.10">
    <property type="entry name" value="SP0561-like"/>
    <property type="match status" value="1"/>
</dbReference>